<keyword evidence="3 7" id="KW-1133">Transmembrane helix</keyword>
<reference evidence="9" key="1">
    <citation type="submission" date="2018-03" db="EMBL/GenBank/DDBJ databases">
        <authorList>
            <person name="Guldener U."/>
        </authorList>
    </citation>
    <scope>NUCLEOTIDE SEQUENCE</scope>
</reference>
<evidence type="ECO:0000256" key="7">
    <source>
        <dbReference type="SAM" id="Phobius"/>
    </source>
</evidence>
<keyword evidence="4 7" id="KW-0472">Membrane</keyword>
<dbReference type="AlphaFoldDB" id="A0AAE8N4S3"/>
<comment type="caution">
    <text evidence="9">The sequence shown here is derived from an EMBL/GenBank/DDBJ whole genome shotgun (WGS) entry which is preliminary data.</text>
</comment>
<dbReference type="InterPro" id="IPR049326">
    <property type="entry name" value="Rhodopsin_dom_fungi"/>
</dbReference>
<feature type="region of interest" description="Disordered" evidence="6">
    <location>
        <begin position="354"/>
        <end position="401"/>
    </location>
</feature>
<feature type="transmembrane region" description="Helical" evidence="7">
    <location>
        <begin position="185"/>
        <end position="204"/>
    </location>
</feature>
<dbReference type="PANTHER" id="PTHR33048">
    <property type="entry name" value="PTH11-LIKE INTEGRAL MEMBRANE PROTEIN (AFU_ORTHOLOGUE AFUA_5G11245)"/>
    <property type="match status" value="1"/>
</dbReference>
<name>A0AAE8N4S3_9PEZI</name>
<feature type="compositionally biased region" description="Basic and acidic residues" evidence="6">
    <location>
        <begin position="360"/>
        <end position="371"/>
    </location>
</feature>
<feature type="transmembrane region" description="Helical" evidence="7">
    <location>
        <begin position="57"/>
        <end position="82"/>
    </location>
</feature>
<evidence type="ECO:0000259" key="8">
    <source>
        <dbReference type="Pfam" id="PF20684"/>
    </source>
</evidence>
<keyword evidence="2 7" id="KW-0812">Transmembrane</keyword>
<feature type="region of interest" description="Disordered" evidence="6">
    <location>
        <begin position="292"/>
        <end position="336"/>
    </location>
</feature>
<evidence type="ECO:0000256" key="2">
    <source>
        <dbReference type="ARBA" id="ARBA00022692"/>
    </source>
</evidence>
<comment type="similarity">
    <text evidence="5">Belongs to the SAT4 family.</text>
</comment>
<proteinExistence type="inferred from homology"/>
<comment type="subcellular location">
    <subcellularLocation>
        <location evidence="1">Membrane</location>
        <topology evidence="1">Multi-pass membrane protein</topology>
    </subcellularLocation>
</comment>
<protein>
    <recommendedName>
        <fullName evidence="8">Rhodopsin domain-containing protein</fullName>
    </recommendedName>
</protein>
<evidence type="ECO:0000313" key="10">
    <source>
        <dbReference type="Proteomes" id="UP001187682"/>
    </source>
</evidence>
<feature type="compositionally biased region" description="Basic and acidic residues" evidence="6">
    <location>
        <begin position="298"/>
        <end position="319"/>
    </location>
</feature>
<accession>A0AAE8N4S3</accession>
<dbReference type="EMBL" id="ONZQ02000014">
    <property type="protein sequence ID" value="SPO06082.1"/>
    <property type="molecule type" value="Genomic_DNA"/>
</dbReference>
<evidence type="ECO:0000256" key="6">
    <source>
        <dbReference type="SAM" id="MobiDB-lite"/>
    </source>
</evidence>
<evidence type="ECO:0000256" key="3">
    <source>
        <dbReference type="ARBA" id="ARBA00022989"/>
    </source>
</evidence>
<evidence type="ECO:0000313" key="9">
    <source>
        <dbReference type="EMBL" id="SPO06082.1"/>
    </source>
</evidence>
<gene>
    <name evidence="9" type="ORF">DNG_08771</name>
</gene>
<evidence type="ECO:0000256" key="5">
    <source>
        <dbReference type="ARBA" id="ARBA00038359"/>
    </source>
</evidence>
<dbReference type="Proteomes" id="UP001187682">
    <property type="component" value="Unassembled WGS sequence"/>
</dbReference>
<organism evidence="9 10">
    <name type="scientific">Cephalotrichum gorgonifer</name>
    <dbReference type="NCBI Taxonomy" id="2041049"/>
    <lineage>
        <taxon>Eukaryota</taxon>
        <taxon>Fungi</taxon>
        <taxon>Dikarya</taxon>
        <taxon>Ascomycota</taxon>
        <taxon>Pezizomycotina</taxon>
        <taxon>Sordariomycetes</taxon>
        <taxon>Hypocreomycetidae</taxon>
        <taxon>Microascales</taxon>
        <taxon>Microascaceae</taxon>
        <taxon>Cephalotrichum</taxon>
    </lineage>
</organism>
<feature type="transmembrane region" description="Helical" evidence="7">
    <location>
        <begin position="20"/>
        <end position="45"/>
    </location>
</feature>
<feature type="transmembrane region" description="Helical" evidence="7">
    <location>
        <begin position="256"/>
        <end position="276"/>
    </location>
</feature>
<dbReference type="PANTHER" id="PTHR33048:SF47">
    <property type="entry name" value="INTEGRAL MEMBRANE PROTEIN-RELATED"/>
    <property type="match status" value="1"/>
</dbReference>
<evidence type="ECO:0000256" key="1">
    <source>
        <dbReference type="ARBA" id="ARBA00004141"/>
    </source>
</evidence>
<feature type="transmembrane region" description="Helical" evidence="7">
    <location>
        <begin position="216"/>
        <end position="236"/>
    </location>
</feature>
<feature type="transmembrane region" description="Helical" evidence="7">
    <location>
        <begin position="102"/>
        <end position="127"/>
    </location>
</feature>
<dbReference type="InterPro" id="IPR052337">
    <property type="entry name" value="SAT4-like"/>
</dbReference>
<keyword evidence="10" id="KW-1185">Reference proteome</keyword>
<feature type="domain" description="Rhodopsin" evidence="8">
    <location>
        <begin position="41"/>
        <end position="282"/>
    </location>
</feature>
<sequence>MSLPESTGIMEDPLYPDEFIGQSVVPCAVVSTGLAAMCVGLRFYARGAILRRLGLEDWFILGSLIFAVGSMSGTIAMVEFGLGRHKIHLSQQQVTGYLQANLYTSVLYVASLFFTKLSILNLYLRILTHEHIQTATKGLLAVVVVSHIYIISNLLASCVPLRAFWHIELRKTSYCHGKEIYWSNYVLHIATDFLIFFLPLPVISRLKIPRRQKIPLFAVFLAAFTVCAISVLRMVIFLDSNRDRGAADFTFTTISMANWSMIEICASIICACLPTLKPLLARVAPASFRSMASSPASGRREVSGYERPRTIGTGPRRDPSGAVMTDAEGGGEWVGGSCGEGVAERARERKMSFASCSDAMSEKRARVREEEFAGSAWSREDEEGGEKRLESSPLETPGDGR</sequence>
<dbReference type="Pfam" id="PF20684">
    <property type="entry name" value="Fung_rhodopsin"/>
    <property type="match status" value="1"/>
</dbReference>
<evidence type="ECO:0000256" key="4">
    <source>
        <dbReference type="ARBA" id="ARBA00023136"/>
    </source>
</evidence>
<dbReference type="GO" id="GO:0016020">
    <property type="term" value="C:membrane"/>
    <property type="evidence" value="ECO:0007669"/>
    <property type="project" value="UniProtKB-SubCell"/>
</dbReference>
<feature type="transmembrane region" description="Helical" evidence="7">
    <location>
        <begin position="139"/>
        <end position="165"/>
    </location>
</feature>